<organism evidence="3 4">
    <name type="scientific">Musa acuminata subsp. malaccensis</name>
    <name type="common">Wild banana</name>
    <name type="synonym">Musa malaccensis</name>
    <dbReference type="NCBI Taxonomy" id="214687"/>
    <lineage>
        <taxon>Eukaryota</taxon>
        <taxon>Viridiplantae</taxon>
        <taxon>Streptophyta</taxon>
        <taxon>Embryophyta</taxon>
        <taxon>Tracheophyta</taxon>
        <taxon>Spermatophyta</taxon>
        <taxon>Magnoliopsida</taxon>
        <taxon>Liliopsida</taxon>
        <taxon>Zingiberales</taxon>
        <taxon>Musaceae</taxon>
        <taxon>Musa</taxon>
    </lineage>
</organism>
<dbReference type="AlphaFoldDB" id="A0A804KS36"/>
<keyword evidence="4" id="KW-1185">Reference proteome</keyword>
<dbReference type="PANTHER" id="PTHR33476">
    <property type="entry name" value="EMB|CAB62613.1"/>
    <property type="match status" value="1"/>
</dbReference>
<evidence type="ECO:0000256" key="1">
    <source>
        <dbReference type="SAM" id="Coils"/>
    </source>
</evidence>
<dbReference type="GO" id="GO:0008356">
    <property type="term" value="P:asymmetric cell division"/>
    <property type="evidence" value="ECO:0007669"/>
    <property type="project" value="InterPro"/>
</dbReference>
<feature type="compositionally biased region" description="Basic residues" evidence="2">
    <location>
        <begin position="118"/>
        <end position="135"/>
    </location>
</feature>
<protein>
    <recommendedName>
        <fullName evidence="5">Protein POLAR LOCALIZATION DURING ASYMMETRIC DIVISION AND REDISTRIBUTION</fullName>
    </recommendedName>
</protein>
<name>A0A804KS36_MUSAM</name>
<feature type="coiled-coil region" evidence="1">
    <location>
        <begin position="403"/>
        <end position="442"/>
    </location>
</feature>
<feature type="compositionally biased region" description="Basic and acidic residues" evidence="2">
    <location>
        <begin position="136"/>
        <end position="146"/>
    </location>
</feature>
<keyword evidence="1" id="KW-0175">Coiled coil</keyword>
<reference evidence="3" key="1">
    <citation type="submission" date="2021-05" db="UniProtKB">
        <authorList>
            <consortium name="EnsemblPlants"/>
        </authorList>
    </citation>
    <scope>IDENTIFICATION</scope>
    <source>
        <strain evidence="3">subsp. malaccensis</strain>
    </source>
</reference>
<dbReference type="GeneID" id="103999818"/>
<sequence length="463" mass="52180">MTCYREQGKVLCFCVALREEGRVRWEEEVEEEATAGGMRITDYLQESNEDEVEGPISAKRRELFLCLPPFASPIAASSASPDAYSPRSLLSRLLLPLRRPSPVQTGGGSGDGEERLGCRVRFRRRGSNNRKRRNRRGAEEKGKVALEVEEPAVEASGGRSAPEVSGESRKKSDELSLNLGMGVGLVFLLARSVTEINKMVELREEMEILLKDIKDEAQKKDASSNCAQSKNHNFFQDDKVSFDLERVQHAMEPEAEVQSRFVRTTGSRICLMDKMEAELQVELECLQCTVEAKSLSLHQDQERVELVPEDADPSESLDGSLAKAYEVSDEASGIQCAVSAQELTKKLNQLLEMRQQEGITELESSFDHTGYSNGDLAENLCDDNGEVTEINEEDSGNYYGVSAQELERRLHELLETRQQERIAELESALECAERKLHEKEREICWWRDTTSLVSQHKNEELNR</sequence>
<dbReference type="Proteomes" id="UP000012960">
    <property type="component" value="Unplaced"/>
</dbReference>
<accession>A0A804KS36</accession>
<dbReference type="Gramene" id="Ma10_t03280.2">
    <property type="protein sequence ID" value="Ma10_p03280.2"/>
    <property type="gene ID" value="Ma10_g03280"/>
</dbReference>
<feature type="region of interest" description="Disordered" evidence="2">
    <location>
        <begin position="100"/>
        <end position="173"/>
    </location>
</feature>
<dbReference type="PANTHER" id="PTHR33476:SF22">
    <property type="entry name" value="PROTEIN POLAR LOCALIZATION DURING ASYMMETRIC DIVISION AND REDISTRIBUTION"/>
    <property type="match status" value="1"/>
</dbReference>
<evidence type="ECO:0000313" key="4">
    <source>
        <dbReference type="Proteomes" id="UP000012960"/>
    </source>
</evidence>
<proteinExistence type="predicted"/>
<evidence type="ECO:0008006" key="5">
    <source>
        <dbReference type="Google" id="ProtNLM"/>
    </source>
</evidence>
<dbReference type="InterPro" id="IPR040348">
    <property type="entry name" value="POLAR-like"/>
</dbReference>
<dbReference type="EnsemblPlants" id="Ma10_t03280.2">
    <property type="protein sequence ID" value="Ma10_p03280.2"/>
    <property type="gene ID" value="Ma10_g03280"/>
</dbReference>
<feature type="coiled-coil region" evidence="1">
    <location>
        <begin position="196"/>
        <end position="223"/>
    </location>
</feature>
<evidence type="ECO:0000256" key="2">
    <source>
        <dbReference type="SAM" id="MobiDB-lite"/>
    </source>
</evidence>
<dbReference type="OrthoDB" id="1916242at2759"/>
<evidence type="ECO:0000313" key="3">
    <source>
        <dbReference type="EnsemblPlants" id="Ma10_p03280.2"/>
    </source>
</evidence>